<dbReference type="Pfam" id="PF00069">
    <property type="entry name" value="Pkinase"/>
    <property type="match status" value="1"/>
</dbReference>
<sequence>MTLNLSNLNRSFTEQYYINMGQQIGNGADGRVYCVREEGSGWFYAAKVLRRNRRGITPHEVHINSIIFSGSFVNDHIVQYECWFEASGPRQRPVILFEHCEMGTLQEFMTREYGYNFQVNNAPPEDMIRTFFLQLLSALLFLHEPGPDANRGPIVHRDIKPSNILLVEGNDSSGWPCVKLCDFGGALEIDSWSCNVENAQRPSDPAVFTRNYAASEIPWPISTTTLTHVRSSSVV</sequence>
<dbReference type="PANTHER" id="PTHR24359:SF1">
    <property type="entry name" value="INHIBITOR OF NUCLEAR FACTOR KAPPA-B KINASE EPSILON SUBUNIT HOMOLOG 1-RELATED"/>
    <property type="match status" value="1"/>
</dbReference>
<accession>A0ABR1LZF0</accession>
<reference evidence="2 3" key="1">
    <citation type="submission" date="2024-04" db="EMBL/GenBank/DDBJ databases">
        <title>Phyllosticta paracitricarpa is synonymous to the EU quarantine fungus P. citricarpa based on phylogenomic analyses.</title>
        <authorList>
            <consortium name="Lawrence Berkeley National Laboratory"/>
            <person name="Van ingen-buijs V.A."/>
            <person name="Van westerhoven A.C."/>
            <person name="Haridas S."/>
            <person name="Skiadas P."/>
            <person name="Martin F."/>
            <person name="Groenewald J.Z."/>
            <person name="Crous P.W."/>
            <person name="Seidl M.F."/>
        </authorList>
    </citation>
    <scope>NUCLEOTIDE SEQUENCE [LARGE SCALE GENOMIC DNA]</scope>
    <source>
        <strain evidence="2 3">CPC 17464</strain>
    </source>
</reference>
<dbReference type="PROSITE" id="PS00108">
    <property type="entry name" value="PROTEIN_KINASE_ST"/>
    <property type="match status" value="1"/>
</dbReference>
<evidence type="ECO:0000313" key="3">
    <source>
        <dbReference type="Proteomes" id="UP001360953"/>
    </source>
</evidence>
<name>A0ABR1LZF0_9PEZI</name>
<feature type="domain" description="Protein kinase" evidence="1">
    <location>
        <begin position="18"/>
        <end position="235"/>
    </location>
</feature>
<dbReference type="GeneID" id="92036827"/>
<dbReference type="InterPro" id="IPR000719">
    <property type="entry name" value="Prot_kinase_dom"/>
</dbReference>
<comment type="caution">
    <text evidence="2">The sequence shown here is derived from an EMBL/GenBank/DDBJ whole genome shotgun (WGS) entry which is preliminary data.</text>
</comment>
<keyword evidence="3" id="KW-1185">Reference proteome</keyword>
<organism evidence="2 3">
    <name type="scientific">Phyllosticta citribraziliensis</name>
    <dbReference type="NCBI Taxonomy" id="989973"/>
    <lineage>
        <taxon>Eukaryota</taxon>
        <taxon>Fungi</taxon>
        <taxon>Dikarya</taxon>
        <taxon>Ascomycota</taxon>
        <taxon>Pezizomycotina</taxon>
        <taxon>Dothideomycetes</taxon>
        <taxon>Dothideomycetes incertae sedis</taxon>
        <taxon>Botryosphaeriales</taxon>
        <taxon>Phyllostictaceae</taxon>
        <taxon>Phyllosticta</taxon>
    </lineage>
</organism>
<evidence type="ECO:0000313" key="2">
    <source>
        <dbReference type="EMBL" id="KAK7540597.1"/>
    </source>
</evidence>
<protein>
    <submittedName>
        <fullName evidence="2">Kinase-like domain-containing protein</fullName>
    </submittedName>
</protein>
<dbReference type="PROSITE" id="PS50011">
    <property type="entry name" value="PROTEIN_KINASE_DOM"/>
    <property type="match status" value="1"/>
</dbReference>
<dbReference type="RefSeq" id="XP_066657528.1">
    <property type="nucleotide sequence ID" value="XM_066803921.1"/>
</dbReference>
<dbReference type="SUPFAM" id="SSF56112">
    <property type="entry name" value="Protein kinase-like (PK-like)"/>
    <property type="match status" value="1"/>
</dbReference>
<dbReference type="SMART" id="SM00220">
    <property type="entry name" value="S_TKc"/>
    <property type="match status" value="1"/>
</dbReference>
<proteinExistence type="predicted"/>
<dbReference type="PANTHER" id="PTHR24359">
    <property type="entry name" value="SERINE/THREONINE-PROTEIN KINASE SBK1"/>
    <property type="match status" value="1"/>
</dbReference>
<dbReference type="InterPro" id="IPR008271">
    <property type="entry name" value="Ser/Thr_kinase_AS"/>
</dbReference>
<dbReference type="Proteomes" id="UP001360953">
    <property type="component" value="Unassembled WGS sequence"/>
</dbReference>
<dbReference type="EMBL" id="JBBPEH010000003">
    <property type="protein sequence ID" value="KAK7540597.1"/>
    <property type="molecule type" value="Genomic_DNA"/>
</dbReference>
<evidence type="ECO:0000259" key="1">
    <source>
        <dbReference type="PROSITE" id="PS50011"/>
    </source>
</evidence>
<dbReference type="InterPro" id="IPR011009">
    <property type="entry name" value="Kinase-like_dom_sf"/>
</dbReference>
<gene>
    <name evidence="2" type="ORF">J3D65DRAFT_691474</name>
</gene>
<dbReference type="Gene3D" id="1.10.510.10">
    <property type="entry name" value="Transferase(Phosphotransferase) domain 1"/>
    <property type="match status" value="1"/>
</dbReference>